<dbReference type="Proteomes" id="UP000799291">
    <property type="component" value="Unassembled WGS sequence"/>
</dbReference>
<evidence type="ECO:0000313" key="8">
    <source>
        <dbReference type="Proteomes" id="UP000799291"/>
    </source>
</evidence>
<evidence type="ECO:0000256" key="6">
    <source>
        <dbReference type="SAM" id="SignalP"/>
    </source>
</evidence>
<dbReference type="AlphaFoldDB" id="A0A6G1J4V4"/>
<sequence length="337" mass="38106">MAFLINTIISLLFEIVLHHYSTLRQLLHNAKPKRTVPTATASTPNSSTTRAISCPYTYLLDIYGPHHFEKIISHLRPGLPKQDPYLHALALEVLDAVHFGAILVDDVTDNSVLRKGQPAAHHVYGPSETINRAYLVILNVVMKCQRERPELVPFILECVTEIHQGQDDSLVWRRDGFPFASHADFSEAQQRYRKCALMKTGAMFKLVGQLITCSHELDDLMNEYGWYCQLQNDCKNVFSADVVTAKGALAEDLINGEYSYPILVGFYASAGAKNAIEDVFERRRNGEERSEAVLHKAVRALQSEEVRSACLKELDEARRRNQHFAVLWGRHEAMSLS</sequence>
<evidence type="ECO:0000256" key="2">
    <source>
        <dbReference type="ARBA" id="ARBA00022679"/>
    </source>
</evidence>
<dbReference type="Gene3D" id="1.10.600.10">
    <property type="entry name" value="Farnesyl Diphosphate Synthase"/>
    <property type="match status" value="1"/>
</dbReference>
<keyword evidence="4" id="KW-0460">Magnesium</keyword>
<dbReference type="EMBL" id="MU005579">
    <property type="protein sequence ID" value="KAF2685265.1"/>
    <property type="molecule type" value="Genomic_DNA"/>
</dbReference>
<evidence type="ECO:0000256" key="4">
    <source>
        <dbReference type="ARBA" id="ARBA00022842"/>
    </source>
</evidence>
<dbReference type="GO" id="GO:0046872">
    <property type="term" value="F:metal ion binding"/>
    <property type="evidence" value="ECO:0007669"/>
    <property type="project" value="UniProtKB-KW"/>
</dbReference>
<dbReference type="PANTHER" id="PTHR12001">
    <property type="entry name" value="GERANYLGERANYL PYROPHOSPHATE SYNTHASE"/>
    <property type="match status" value="1"/>
</dbReference>
<evidence type="ECO:0000256" key="1">
    <source>
        <dbReference type="ARBA" id="ARBA00012382"/>
    </source>
</evidence>
<dbReference type="SUPFAM" id="SSF48576">
    <property type="entry name" value="Terpenoid synthases"/>
    <property type="match status" value="1"/>
</dbReference>
<proteinExistence type="inferred from homology"/>
<gene>
    <name evidence="7" type="ORF">K458DRAFT_365576</name>
</gene>
<keyword evidence="8" id="KW-1185">Reference proteome</keyword>
<reference evidence="7" key="1">
    <citation type="journal article" date="2020" name="Stud. Mycol.">
        <title>101 Dothideomycetes genomes: a test case for predicting lifestyles and emergence of pathogens.</title>
        <authorList>
            <person name="Haridas S."/>
            <person name="Albert R."/>
            <person name="Binder M."/>
            <person name="Bloem J."/>
            <person name="Labutti K."/>
            <person name="Salamov A."/>
            <person name="Andreopoulos B."/>
            <person name="Baker S."/>
            <person name="Barry K."/>
            <person name="Bills G."/>
            <person name="Bluhm B."/>
            <person name="Cannon C."/>
            <person name="Castanera R."/>
            <person name="Culley D."/>
            <person name="Daum C."/>
            <person name="Ezra D."/>
            <person name="Gonzalez J."/>
            <person name="Henrissat B."/>
            <person name="Kuo A."/>
            <person name="Liang C."/>
            <person name="Lipzen A."/>
            <person name="Lutzoni F."/>
            <person name="Magnuson J."/>
            <person name="Mondo S."/>
            <person name="Nolan M."/>
            <person name="Ohm R."/>
            <person name="Pangilinan J."/>
            <person name="Park H.-J."/>
            <person name="Ramirez L."/>
            <person name="Alfaro M."/>
            <person name="Sun H."/>
            <person name="Tritt A."/>
            <person name="Yoshinaga Y."/>
            <person name="Zwiers L.-H."/>
            <person name="Turgeon B."/>
            <person name="Goodwin S."/>
            <person name="Spatafora J."/>
            <person name="Crous P."/>
            <person name="Grigoriev I."/>
        </authorList>
    </citation>
    <scope>NUCLEOTIDE SEQUENCE</scope>
    <source>
        <strain evidence="7">CBS 122367</strain>
    </source>
</reference>
<dbReference type="GO" id="GO:0008299">
    <property type="term" value="P:isoprenoid biosynthetic process"/>
    <property type="evidence" value="ECO:0007669"/>
    <property type="project" value="InterPro"/>
</dbReference>
<dbReference type="GO" id="GO:0046165">
    <property type="term" value="P:alcohol biosynthetic process"/>
    <property type="evidence" value="ECO:0007669"/>
    <property type="project" value="UniProtKB-ARBA"/>
</dbReference>
<dbReference type="GO" id="GO:0004311">
    <property type="term" value="F:geranylgeranyl diphosphate synthase activity"/>
    <property type="evidence" value="ECO:0007669"/>
    <property type="project" value="UniProtKB-EC"/>
</dbReference>
<dbReference type="OrthoDB" id="6921389at2759"/>
<keyword evidence="3" id="KW-0479">Metal-binding</keyword>
<keyword evidence="6" id="KW-0732">Signal</keyword>
<dbReference type="GO" id="GO:0043386">
    <property type="term" value="P:mycotoxin biosynthetic process"/>
    <property type="evidence" value="ECO:0007669"/>
    <property type="project" value="UniProtKB-ARBA"/>
</dbReference>
<keyword evidence="2 5" id="KW-0808">Transferase</keyword>
<feature type="chain" id="PRO_5026330060" description="geranylgeranyl diphosphate synthase" evidence="6">
    <location>
        <begin position="19"/>
        <end position="337"/>
    </location>
</feature>
<name>A0A6G1J4V4_9PLEO</name>
<protein>
    <recommendedName>
        <fullName evidence="1">geranylgeranyl diphosphate synthase</fullName>
        <ecNumber evidence="1">2.5.1.29</ecNumber>
    </recommendedName>
</protein>
<organism evidence="7 8">
    <name type="scientific">Lentithecium fluviatile CBS 122367</name>
    <dbReference type="NCBI Taxonomy" id="1168545"/>
    <lineage>
        <taxon>Eukaryota</taxon>
        <taxon>Fungi</taxon>
        <taxon>Dikarya</taxon>
        <taxon>Ascomycota</taxon>
        <taxon>Pezizomycotina</taxon>
        <taxon>Dothideomycetes</taxon>
        <taxon>Pleosporomycetidae</taxon>
        <taxon>Pleosporales</taxon>
        <taxon>Massarineae</taxon>
        <taxon>Lentitheciaceae</taxon>
        <taxon>Lentithecium</taxon>
    </lineage>
</organism>
<evidence type="ECO:0000256" key="3">
    <source>
        <dbReference type="ARBA" id="ARBA00022723"/>
    </source>
</evidence>
<accession>A0A6G1J4V4</accession>
<dbReference type="Pfam" id="PF00348">
    <property type="entry name" value="polyprenyl_synt"/>
    <property type="match status" value="1"/>
</dbReference>
<dbReference type="InterPro" id="IPR008949">
    <property type="entry name" value="Isoprenoid_synthase_dom_sf"/>
</dbReference>
<dbReference type="InterPro" id="IPR000092">
    <property type="entry name" value="Polyprenyl_synt"/>
</dbReference>
<comment type="similarity">
    <text evidence="5">Belongs to the FPP/GGPP synthase family.</text>
</comment>
<dbReference type="PANTHER" id="PTHR12001:SF44">
    <property type="entry name" value="GERANYLGERANYL PYROPHOSPHATE SYNTHASE"/>
    <property type="match status" value="1"/>
</dbReference>
<feature type="signal peptide" evidence="6">
    <location>
        <begin position="1"/>
        <end position="18"/>
    </location>
</feature>
<evidence type="ECO:0000313" key="7">
    <source>
        <dbReference type="EMBL" id="KAF2685265.1"/>
    </source>
</evidence>
<evidence type="ECO:0000256" key="5">
    <source>
        <dbReference type="RuleBase" id="RU004466"/>
    </source>
</evidence>
<dbReference type="EC" id="2.5.1.29" evidence="1"/>